<accession>N6UL96</accession>
<organism evidence="2">
    <name type="scientific">Dendroctonus ponderosae</name>
    <name type="common">Mountain pine beetle</name>
    <dbReference type="NCBI Taxonomy" id="77166"/>
    <lineage>
        <taxon>Eukaryota</taxon>
        <taxon>Metazoa</taxon>
        <taxon>Ecdysozoa</taxon>
        <taxon>Arthropoda</taxon>
        <taxon>Hexapoda</taxon>
        <taxon>Insecta</taxon>
        <taxon>Pterygota</taxon>
        <taxon>Neoptera</taxon>
        <taxon>Endopterygota</taxon>
        <taxon>Coleoptera</taxon>
        <taxon>Polyphaga</taxon>
        <taxon>Cucujiformia</taxon>
        <taxon>Curculionidae</taxon>
        <taxon>Scolytinae</taxon>
        <taxon>Dendroctonus</taxon>
    </lineage>
</organism>
<keyword evidence="1" id="KW-0732">Signal</keyword>
<dbReference type="Proteomes" id="UP000019118">
    <property type="component" value="Unassembled WGS sequence"/>
</dbReference>
<reference evidence="2 4" key="1">
    <citation type="journal article" date="2013" name="Genome Biol.">
        <title>Draft genome of the mountain pine beetle, Dendroctonus ponderosae Hopkins, a major forest pest.</title>
        <authorList>
            <person name="Keeling C.I."/>
            <person name="Yuen M.M."/>
            <person name="Liao N.Y."/>
            <person name="Docking T.R."/>
            <person name="Chan S.K."/>
            <person name="Taylor G.A."/>
            <person name="Palmquist D.L."/>
            <person name="Jackman S.D."/>
            <person name="Nguyen A."/>
            <person name="Li M."/>
            <person name="Henderson H."/>
            <person name="Janes J.K."/>
            <person name="Zhao Y."/>
            <person name="Pandoh P."/>
            <person name="Moore R."/>
            <person name="Sperling F.A."/>
            <person name="Huber D.P."/>
            <person name="Birol I."/>
            <person name="Jones S.J."/>
            <person name="Bohlmann J."/>
        </authorList>
    </citation>
    <scope>NUCLEOTIDE SEQUENCE</scope>
</reference>
<dbReference type="EnsemblMetazoa" id="XM_019913163.1">
    <property type="protein sequence ID" value="XP_019768722.1"/>
    <property type="gene ID" value="LOC109543442"/>
</dbReference>
<evidence type="ECO:0000313" key="3">
    <source>
        <dbReference type="EnsemblMetazoa" id="XP_019756813.1"/>
    </source>
</evidence>
<protein>
    <recommendedName>
        <fullName evidence="5">Platelet-derived growth factor (PDGF) family profile domain-containing protein</fullName>
    </recommendedName>
</protein>
<evidence type="ECO:0000313" key="4">
    <source>
        <dbReference type="Proteomes" id="UP000019118"/>
    </source>
</evidence>
<reference evidence="3" key="2">
    <citation type="submission" date="2024-08" db="UniProtKB">
        <authorList>
            <consortium name="EnsemblMetazoa"/>
        </authorList>
    </citation>
    <scope>IDENTIFICATION</scope>
</reference>
<dbReference type="EnsemblMetazoa" id="XM_019901254.1">
    <property type="protein sequence ID" value="XP_019756813.1"/>
    <property type="gene ID" value="LOC109535366"/>
</dbReference>
<proteinExistence type="predicted"/>
<dbReference type="Gene3D" id="2.10.90.10">
    <property type="entry name" value="Cystine-knot cytokines"/>
    <property type="match status" value="1"/>
</dbReference>
<feature type="signal peptide" evidence="1">
    <location>
        <begin position="1"/>
        <end position="22"/>
    </location>
</feature>
<dbReference type="InterPro" id="IPR029034">
    <property type="entry name" value="Cystine-knot_cytokine"/>
</dbReference>
<dbReference type="OrthoDB" id="8878063at2759"/>
<evidence type="ECO:0008006" key="5">
    <source>
        <dbReference type="Google" id="ProtNLM"/>
    </source>
</evidence>
<sequence length="296" mass="33681">MNALPLAIVILNAMMMAKCSNSWCHQKCLAIKQPNYPDNINIYFEYRRAVLKVPAVRNPPSSRVYRLSNGKIIPGMLNYDTQRHTFFWKRKVRGIVAKTNEVTLREYRVEPQEGNNAMCKSAEVRSTKNAVKCKPRPFILDLVSDEGQLIPDKAATQLCMGFCNKRLKVPKICKSVKYENVSVPVQVLRKNRHSYCSTVLVPKDIKCSCQCAIGADSCTSKQTFSKKTCSCNCRKEEKTQCERKIDEERRMRGTSIHYWDSKSCSCECSPKTNCTTGLVWNESMCRCLSGKKESNG</sequence>
<dbReference type="AlphaFoldDB" id="N6UL96"/>
<gene>
    <name evidence="3" type="primary">109535366</name>
    <name evidence="2" type="ORF">YQE_01117</name>
</gene>
<feature type="non-terminal residue" evidence="2">
    <location>
        <position position="1"/>
    </location>
</feature>
<feature type="chain" id="PRO_5010972107" description="Platelet-derived growth factor (PDGF) family profile domain-containing protein" evidence="1">
    <location>
        <begin position="23"/>
        <end position="296"/>
    </location>
</feature>
<dbReference type="GO" id="GO:0005576">
    <property type="term" value="C:extracellular region"/>
    <property type="evidence" value="ECO:0007669"/>
    <property type="project" value="UniProtKB-SubCell"/>
</dbReference>
<dbReference type="EMBL" id="KB738681">
    <property type="protein sequence ID" value="ENN82510.1"/>
    <property type="molecule type" value="Genomic_DNA"/>
</dbReference>
<dbReference type="SUPFAM" id="SSF57501">
    <property type="entry name" value="Cystine-knot cytokines"/>
    <property type="match status" value="1"/>
</dbReference>
<keyword evidence="4" id="KW-1185">Reference proteome</keyword>
<evidence type="ECO:0000313" key="2">
    <source>
        <dbReference type="EMBL" id="ENN82510.1"/>
    </source>
</evidence>
<name>N6UL96_DENPD</name>
<evidence type="ECO:0000256" key="1">
    <source>
        <dbReference type="SAM" id="SignalP"/>
    </source>
</evidence>